<dbReference type="Pfam" id="PF04277">
    <property type="entry name" value="OAD_gamma"/>
    <property type="match status" value="1"/>
</dbReference>
<dbReference type="InterPro" id="IPR023424">
    <property type="entry name" value="OadG"/>
</dbReference>
<comment type="catalytic activity">
    <reaction evidence="15 16">
        <text>oxaloacetate + 2 Na(+)(in) + H(+) = pyruvate + 2 Na(+)(out) + CO2</text>
        <dbReference type="Rhea" id="RHEA:57724"/>
        <dbReference type="ChEBI" id="CHEBI:15361"/>
        <dbReference type="ChEBI" id="CHEBI:15378"/>
        <dbReference type="ChEBI" id="CHEBI:16452"/>
        <dbReference type="ChEBI" id="CHEBI:16526"/>
        <dbReference type="ChEBI" id="CHEBI:29101"/>
        <dbReference type="EC" id="7.2.4.2"/>
    </reaction>
</comment>
<keyword evidence="11 16" id="KW-0915">Sodium</keyword>
<evidence type="ECO:0000256" key="5">
    <source>
        <dbReference type="ARBA" id="ARBA00011869"/>
    </source>
</evidence>
<keyword evidence="8 16" id="KW-0812">Transmembrane</keyword>
<comment type="caution">
    <text evidence="17">The sequence shown here is derived from an EMBL/GenBank/DDBJ whole genome shotgun (WGS) entry which is preliminary data.</text>
</comment>
<keyword evidence="9 16" id="KW-1278">Translocase</keyword>
<dbReference type="EMBL" id="JAKUDL010000001">
    <property type="protein sequence ID" value="MCH4293451.1"/>
    <property type="molecule type" value="Genomic_DNA"/>
</dbReference>
<evidence type="ECO:0000256" key="3">
    <source>
        <dbReference type="ARBA" id="ARBA00004162"/>
    </source>
</evidence>
<evidence type="ECO:0000256" key="7">
    <source>
        <dbReference type="ARBA" id="ARBA00022475"/>
    </source>
</evidence>
<keyword evidence="13 16" id="KW-0472">Membrane</keyword>
<accession>A0AAJ1EYY5</accession>
<comment type="subcellular location">
    <subcellularLocation>
        <location evidence="3 16">Cell membrane</location>
        <topology evidence="3 16">Single-pass membrane protein</topology>
    </subcellularLocation>
</comment>
<evidence type="ECO:0000313" key="17">
    <source>
        <dbReference type="EMBL" id="MCH4293451.1"/>
    </source>
</evidence>
<gene>
    <name evidence="16" type="primary">oadG</name>
    <name evidence="17" type="ORF">MJ923_03935</name>
</gene>
<dbReference type="EC" id="7.2.4.2" evidence="16"/>
<evidence type="ECO:0000256" key="8">
    <source>
        <dbReference type="ARBA" id="ARBA00022692"/>
    </source>
</evidence>
<keyword evidence="7 16" id="KW-1003">Cell membrane</keyword>
<evidence type="ECO:0000256" key="6">
    <source>
        <dbReference type="ARBA" id="ARBA00022448"/>
    </source>
</evidence>
<sequence>MTSVMDQMGEALWIMVLGMVLVYLFLGILILGLKLIANRYAPKATDTVNRPEAPSISSKPQGLDPRLVAAITSAVQQYRAQEGRS</sequence>
<dbReference type="GO" id="GO:0015081">
    <property type="term" value="F:sodium ion transmembrane transporter activity"/>
    <property type="evidence" value="ECO:0007669"/>
    <property type="project" value="UniProtKB-UniRule"/>
</dbReference>
<evidence type="ECO:0000256" key="15">
    <source>
        <dbReference type="ARBA" id="ARBA00048176"/>
    </source>
</evidence>
<evidence type="ECO:0000256" key="10">
    <source>
        <dbReference type="ARBA" id="ARBA00022989"/>
    </source>
</evidence>
<keyword evidence="10 16" id="KW-1133">Transmembrane helix</keyword>
<evidence type="ECO:0000256" key="1">
    <source>
        <dbReference type="ARBA" id="ARBA00001959"/>
    </source>
</evidence>
<evidence type="ECO:0000256" key="11">
    <source>
        <dbReference type="ARBA" id="ARBA00023053"/>
    </source>
</evidence>
<evidence type="ECO:0000256" key="16">
    <source>
        <dbReference type="HAMAP-Rule" id="MF_00404"/>
    </source>
</evidence>
<evidence type="ECO:0000256" key="14">
    <source>
        <dbReference type="ARBA" id="ARBA00023201"/>
    </source>
</evidence>
<comment type="cofactor">
    <cofactor evidence="1 16">
        <name>Na(+)</name>
        <dbReference type="ChEBI" id="CHEBI:29101"/>
    </cofactor>
</comment>
<evidence type="ECO:0000313" key="18">
    <source>
        <dbReference type="Proteomes" id="UP001297581"/>
    </source>
</evidence>
<dbReference type="GO" id="GO:0008948">
    <property type="term" value="F:oxaloacetate decarboxylase activity"/>
    <property type="evidence" value="ECO:0007669"/>
    <property type="project" value="UniProtKB-UniRule"/>
</dbReference>
<evidence type="ECO:0000256" key="12">
    <source>
        <dbReference type="ARBA" id="ARBA00023065"/>
    </source>
</evidence>
<keyword evidence="14 16" id="KW-0739">Sodium transport</keyword>
<reference evidence="17 18" key="1">
    <citation type="submission" date="2022-02" db="EMBL/GenBank/DDBJ databases">
        <title>The genome sequence of Shewanella sp. 3B26.</title>
        <authorList>
            <person name="Du J."/>
        </authorList>
    </citation>
    <scope>NUCLEOTIDE SEQUENCE [LARGE SCALE GENOMIC DNA]</scope>
    <source>
        <strain evidence="17 18">3B26</strain>
    </source>
</reference>
<evidence type="ECO:0000256" key="4">
    <source>
        <dbReference type="ARBA" id="ARBA00005844"/>
    </source>
</evidence>
<name>A0AAJ1EYY5_9GAMM</name>
<dbReference type="RefSeq" id="WP_240589975.1">
    <property type="nucleotide sequence ID" value="NZ_JAKUDL010000001.1"/>
</dbReference>
<dbReference type="GO" id="GO:0036376">
    <property type="term" value="P:sodium ion export across plasma membrane"/>
    <property type="evidence" value="ECO:0007669"/>
    <property type="project" value="InterPro"/>
</dbReference>
<keyword evidence="6 16" id="KW-0813">Transport</keyword>
<keyword evidence="18" id="KW-1185">Reference proteome</keyword>
<dbReference type="AlphaFoldDB" id="A0AAJ1EYY5"/>
<feature type="transmembrane region" description="Helical" evidence="16">
    <location>
        <begin position="12"/>
        <end position="33"/>
    </location>
</feature>
<dbReference type="Proteomes" id="UP001297581">
    <property type="component" value="Unassembled WGS sequence"/>
</dbReference>
<evidence type="ECO:0000256" key="9">
    <source>
        <dbReference type="ARBA" id="ARBA00022967"/>
    </source>
</evidence>
<evidence type="ECO:0000256" key="13">
    <source>
        <dbReference type="ARBA" id="ARBA00023136"/>
    </source>
</evidence>
<comment type="similarity">
    <text evidence="4 16">Belongs to the OadG family.</text>
</comment>
<evidence type="ECO:0000256" key="2">
    <source>
        <dbReference type="ARBA" id="ARBA00003002"/>
    </source>
</evidence>
<keyword evidence="12 16" id="KW-0406">Ion transport</keyword>
<dbReference type="InterPro" id="IPR005899">
    <property type="entry name" value="Na_pump_deCOase"/>
</dbReference>
<comment type="subunit">
    <text evidence="5 16">Heterotrimer of an alpha, a beta and a gamma subunit.</text>
</comment>
<dbReference type="GO" id="GO:0015451">
    <property type="term" value="F:decarboxylation-driven active transmembrane transporter activity"/>
    <property type="evidence" value="ECO:0007669"/>
    <property type="project" value="UniProtKB-EC"/>
</dbReference>
<organism evidence="17 18">
    <name type="scientific">Shewanella zhuhaiensis</name>
    <dbReference type="NCBI Taxonomy" id="2919576"/>
    <lineage>
        <taxon>Bacteria</taxon>
        <taxon>Pseudomonadati</taxon>
        <taxon>Pseudomonadota</taxon>
        <taxon>Gammaproteobacteria</taxon>
        <taxon>Alteromonadales</taxon>
        <taxon>Shewanellaceae</taxon>
        <taxon>Shewanella</taxon>
    </lineage>
</organism>
<proteinExistence type="inferred from homology"/>
<dbReference type="HAMAP" id="MF_00404">
    <property type="entry name" value="OadG"/>
    <property type="match status" value="1"/>
</dbReference>
<dbReference type="GO" id="GO:0005886">
    <property type="term" value="C:plasma membrane"/>
    <property type="evidence" value="ECO:0007669"/>
    <property type="project" value="UniProtKB-SubCell"/>
</dbReference>
<comment type="function">
    <text evidence="2 16">Catalyzes the decarboxylation of oxaloacetate coupled to Na(+) translocation.</text>
</comment>
<protein>
    <recommendedName>
        <fullName evidence="16">Probable oxaloacetate decarboxylase gamma chain</fullName>
        <ecNumber evidence="16">7.2.4.2</ecNumber>
    </recommendedName>
</protein>